<dbReference type="InterPro" id="IPR029036">
    <property type="entry name" value="P5CR_dimer"/>
</dbReference>
<comment type="similarity">
    <text evidence="1">Belongs to the pyrroline-5-carboxylate reductase family.</text>
</comment>
<dbReference type="SUPFAM" id="SSF48179">
    <property type="entry name" value="6-phosphogluconate dehydrogenase C-terminal domain-like"/>
    <property type="match status" value="1"/>
</dbReference>
<dbReference type="SUPFAM" id="SSF51735">
    <property type="entry name" value="NAD(P)-binding Rossmann-fold domains"/>
    <property type="match status" value="1"/>
</dbReference>
<evidence type="ECO:0000256" key="2">
    <source>
        <dbReference type="ARBA" id="ARBA00022857"/>
    </source>
</evidence>
<dbReference type="HAMAP" id="MF_01925">
    <property type="entry name" value="P5C_reductase"/>
    <property type="match status" value="1"/>
</dbReference>
<dbReference type="PANTHER" id="PTHR11645">
    <property type="entry name" value="PYRROLINE-5-CARBOXYLATE REDUCTASE"/>
    <property type="match status" value="1"/>
</dbReference>
<proteinExistence type="inferred from homology"/>
<dbReference type="PIRSF" id="PIRSF000193">
    <property type="entry name" value="Pyrrol-5-carb_rd"/>
    <property type="match status" value="1"/>
</dbReference>
<dbReference type="AlphaFoldDB" id="A0A1J5QP97"/>
<organism evidence="6">
    <name type="scientific">mine drainage metagenome</name>
    <dbReference type="NCBI Taxonomy" id="410659"/>
    <lineage>
        <taxon>unclassified sequences</taxon>
        <taxon>metagenomes</taxon>
        <taxon>ecological metagenomes</taxon>
    </lineage>
</organism>
<feature type="domain" description="Pyrroline-5-carboxylate reductase dimerisation" evidence="5">
    <location>
        <begin position="159"/>
        <end position="263"/>
    </location>
</feature>
<dbReference type="Gene3D" id="3.40.50.720">
    <property type="entry name" value="NAD(P)-binding Rossmann-like Domain"/>
    <property type="match status" value="1"/>
</dbReference>
<name>A0A1J5QP97_9ZZZZ</name>
<dbReference type="InterPro" id="IPR008927">
    <property type="entry name" value="6-PGluconate_DH-like_C_sf"/>
</dbReference>
<keyword evidence="2" id="KW-0521">NADP</keyword>
<keyword evidence="3 6" id="KW-0560">Oxidoreductase</keyword>
<gene>
    <name evidence="6" type="primary">proC_11</name>
    <name evidence="6" type="ORF">GALL_365110</name>
</gene>
<evidence type="ECO:0000259" key="4">
    <source>
        <dbReference type="Pfam" id="PF03807"/>
    </source>
</evidence>
<dbReference type="EMBL" id="MLJW01000890">
    <property type="protein sequence ID" value="OIQ81719.1"/>
    <property type="molecule type" value="Genomic_DNA"/>
</dbReference>
<evidence type="ECO:0000313" key="6">
    <source>
        <dbReference type="EMBL" id="OIQ81719.1"/>
    </source>
</evidence>
<dbReference type="Pfam" id="PF03807">
    <property type="entry name" value="F420_oxidored"/>
    <property type="match status" value="1"/>
</dbReference>
<accession>A0A1J5QP97</accession>
<dbReference type="InterPro" id="IPR036291">
    <property type="entry name" value="NAD(P)-bd_dom_sf"/>
</dbReference>
<sequence length="270" mass="26930">MDTIDFIGGGNMAAAIIGGLRAAGAAAERFIVVDPGPAQRERLLQAHGVRALAAPGSALSDAAVIVWAVKPQSFADAAAQVAPHLGDALHVSIMAGVRCAAIARRTGAARIVRAMPNTPALIGRGVAGLYANDACGAEDRSAAEAVLAPTGELLWVDAEAQLDAVTALSGSGPAYVFYVIEAMTAAGARLGLAADVAQRLAVATVAGAAELARGSELKPAQLREQVTSKGGTTAAALEQLAAHGLVDAFDAALAAAARRAGELGDALDAD</sequence>
<dbReference type="FunFam" id="1.10.3730.10:FF:000001">
    <property type="entry name" value="Pyrroline-5-carboxylate reductase"/>
    <property type="match status" value="1"/>
</dbReference>
<dbReference type="GO" id="GO:0055129">
    <property type="term" value="P:L-proline biosynthetic process"/>
    <property type="evidence" value="ECO:0007669"/>
    <property type="project" value="TreeGrafter"/>
</dbReference>
<dbReference type="InterPro" id="IPR028939">
    <property type="entry name" value="P5C_Rdtase_cat_N"/>
</dbReference>
<reference evidence="6" key="1">
    <citation type="submission" date="2016-10" db="EMBL/GenBank/DDBJ databases">
        <title>Sequence of Gallionella enrichment culture.</title>
        <authorList>
            <person name="Poehlein A."/>
            <person name="Muehling M."/>
            <person name="Daniel R."/>
        </authorList>
    </citation>
    <scope>NUCLEOTIDE SEQUENCE</scope>
</reference>
<evidence type="ECO:0000256" key="1">
    <source>
        <dbReference type="ARBA" id="ARBA00005525"/>
    </source>
</evidence>
<protein>
    <submittedName>
        <fullName evidence="6">Pyrroline-5-carboxylate reductase</fullName>
        <ecNumber evidence="6">1.5.1.2</ecNumber>
    </submittedName>
</protein>
<comment type="caution">
    <text evidence="6">The sequence shown here is derived from an EMBL/GenBank/DDBJ whole genome shotgun (WGS) entry which is preliminary data.</text>
</comment>
<dbReference type="PANTHER" id="PTHR11645:SF0">
    <property type="entry name" value="PYRROLINE-5-CARBOXYLATE REDUCTASE 3"/>
    <property type="match status" value="1"/>
</dbReference>
<dbReference type="NCBIfam" id="TIGR00112">
    <property type="entry name" value="proC"/>
    <property type="match status" value="1"/>
</dbReference>
<dbReference type="Pfam" id="PF14748">
    <property type="entry name" value="P5CR_dimer"/>
    <property type="match status" value="1"/>
</dbReference>
<dbReference type="GO" id="GO:0004735">
    <property type="term" value="F:pyrroline-5-carboxylate reductase activity"/>
    <property type="evidence" value="ECO:0007669"/>
    <property type="project" value="UniProtKB-EC"/>
</dbReference>
<feature type="domain" description="Pyrroline-5-carboxylate reductase catalytic N-terminal" evidence="4">
    <location>
        <begin position="4"/>
        <end position="96"/>
    </location>
</feature>
<evidence type="ECO:0000259" key="5">
    <source>
        <dbReference type="Pfam" id="PF14748"/>
    </source>
</evidence>
<dbReference type="EC" id="1.5.1.2" evidence="6"/>
<evidence type="ECO:0000256" key="3">
    <source>
        <dbReference type="ARBA" id="ARBA00023002"/>
    </source>
</evidence>
<dbReference type="InterPro" id="IPR000304">
    <property type="entry name" value="Pyrroline-COOH_reductase"/>
</dbReference>
<dbReference type="Gene3D" id="1.10.3730.10">
    <property type="entry name" value="ProC C-terminal domain-like"/>
    <property type="match status" value="1"/>
</dbReference>